<keyword evidence="4 9" id="KW-0808">Transferase</keyword>
<evidence type="ECO:0000256" key="6">
    <source>
        <dbReference type="ARBA" id="ARBA00022989"/>
    </source>
</evidence>
<dbReference type="RefSeq" id="WP_212227942.1">
    <property type="nucleotide sequence ID" value="NZ_JAGUCN010000009.1"/>
</dbReference>
<evidence type="ECO:0000313" key="11">
    <source>
        <dbReference type="EMBL" id="MBS2211702.1"/>
    </source>
</evidence>
<feature type="transmembrane region" description="Helical" evidence="10">
    <location>
        <begin position="14"/>
        <end position="34"/>
    </location>
</feature>
<evidence type="ECO:0000256" key="8">
    <source>
        <dbReference type="ARBA" id="ARBA00023315"/>
    </source>
</evidence>
<feature type="transmembrane region" description="Helical" evidence="10">
    <location>
        <begin position="274"/>
        <end position="292"/>
    </location>
</feature>
<proteinExistence type="inferred from homology"/>
<keyword evidence="5 10" id="KW-0812">Transmembrane</keyword>
<evidence type="ECO:0000256" key="4">
    <source>
        <dbReference type="ARBA" id="ARBA00022679"/>
    </source>
</evidence>
<sequence length="500" mass="57817">MGALLEQFTGQSDLFLFTHAAFWVFFGIVLLASCILSHHRALRIAFLFIASLFFYFKTGGYFFALLILSTIVDYTIGLALYRASKPAARQLLVAVSLIINLSILGYFKYTYFFADTLAHFTHTEAPVYDYLAAMANHLFGTAFSIEQIILPVGISFFTFQTISYTIDIYRKELKPVRNIIDFGFYVSFFPQLIAGPIVRAKHFIPQIYRQLILSEKWIWWAILLITGGLFKKMFISDFISVNFVDRVFEHPVAYSGFEALLAIYGYSLQIYCDFSGYTDIALGVALLLGFRLPKNFNHPYKATSLSDFWRRWHISLSSWLRDYLYIPLGGNRKGSLRTLINLLVTMLIGGLWHGAALKFIIWGALHGIGLIVNRVINRIITKKRKLITVLSWFITFNFVSVTWIIFRVDSLENAQILIDRIRYTFSISDAIKIFSSTPYTYLLILAGFTLHWLPDRMRNRLKIRFIQYPIWLKTVLTALALYAIYSLHQSSLLPFIYFRF</sequence>
<dbReference type="PANTHER" id="PTHR13285">
    <property type="entry name" value="ACYLTRANSFERASE"/>
    <property type="match status" value="1"/>
</dbReference>
<accession>A0ABS5KA27</accession>
<keyword evidence="8 9" id="KW-0012">Acyltransferase</keyword>
<feature type="transmembrane region" description="Helical" evidence="10">
    <location>
        <begin position="334"/>
        <end position="353"/>
    </location>
</feature>
<dbReference type="Pfam" id="PF03062">
    <property type="entry name" value="MBOAT"/>
    <property type="match status" value="1"/>
</dbReference>
<keyword evidence="6 10" id="KW-1133">Transmembrane helix</keyword>
<dbReference type="PIRSF" id="PIRSF500217">
    <property type="entry name" value="AlgI"/>
    <property type="match status" value="1"/>
</dbReference>
<evidence type="ECO:0000256" key="10">
    <source>
        <dbReference type="SAM" id="Phobius"/>
    </source>
</evidence>
<dbReference type="InterPro" id="IPR004299">
    <property type="entry name" value="MBOAT_fam"/>
</dbReference>
<feature type="transmembrane region" description="Helical" evidence="10">
    <location>
        <begin position="88"/>
        <end position="107"/>
    </location>
</feature>
<dbReference type="InterPro" id="IPR024194">
    <property type="entry name" value="Ac/AlaTfrase_AlgI/DltB"/>
</dbReference>
<reference evidence="11 12" key="1">
    <citation type="journal article" date="2014" name="Int. J. Syst. Evol. Microbiol.">
        <title>Carboxylicivirga gen. nov. in the family Marinilabiliaceae with two novel species, Carboxylicivirga mesophila sp. nov. and Carboxylicivirga taeanensis sp. nov., and reclassification of Cytophaga fermentans as Saccharicrinis fermentans gen. nov., comb. nov.</title>
        <authorList>
            <person name="Yang S.H."/>
            <person name="Seo H.S."/>
            <person name="Woo J.H."/>
            <person name="Oh H.M."/>
            <person name="Jang H."/>
            <person name="Lee J.H."/>
            <person name="Kim S.J."/>
            <person name="Kwon K.K."/>
        </authorList>
    </citation>
    <scope>NUCLEOTIDE SEQUENCE [LARGE SCALE GENOMIC DNA]</scope>
    <source>
        <strain evidence="11 12">JCM 18290</strain>
    </source>
</reference>
<evidence type="ECO:0000256" key="5">
    <source>
        <dbReference type="ARBA" id="ARBA00022692"/>
    </source>
</evidence>
<dbReference type="PANTHER" id="PTHR13285:SF23">
    <property type="entry name" value="TEICHOIC ACID D-ALANYLTRANSFERASE"/>
    <property type="match status" value="1"/>
</dbReference>
<evidence type="ECO:0000256" key="3">
    <source>
        <dbReference type="ARBA" id="ARBA00022475"/>
    </source>
</evidence>
<dbReference type="InterPro" id="IPR051085">
    <property type="entry name" value="MB_O-acyltransferase"/>
</dbReference>
<gene>
    <name evidence="11" type="ORF">KEM09_09825</name>
</gene>
<dbReference type="Proteomes" id="UP000721861">
    <property type="component" value="Unassembled WGS sequence"/>
</dbReference>
<feature type="transmembrane region" description="Helical" evidence="10">
    <location>
        <begin position="178"/>
        <end position="197"/>
    </location>
</feature>
<dbReference type="InterPro" id="IPR028362">
    <property type="entry name" value="AlgI"/>
</dbReference>
<feature type="transmembrane region" description="Helical" evidence="10">
    <location>
        <begin position="465"/>
        <end position="485"/>
    </location>
</feature>
<evidence type="ECO:0000313" key="12">
    <source>
        <dbReference type="Proteomes" id="UP000721861"/>
    </source>
</evidence>
<feature type="transmembrane region" description="Helical" evidence="10">
    <location>
        <begin position="217"/>
        <end position="235"/>
    </location>
</feature>
<name>A0ABS5KA27_9BACT</name>
<organism evidence="11 12">
    <name type="scientific">Carboxylicivirga mesophila</name>
    <dbReference type="NCBI Taxonomy" id="1166478"/>
    <lineage>
        <taxon>Bacteria</taxon>
        <taxon>Pseudomonadati</taxon>
        <taxon>Bacteroidota</taxon>
        <taxon>Bacteroidia</taxon>
        <taxon>Marinilabiliales</taxon>
        <taxon>Marinilabiliaceae</taxon>
        <taxon>Carboxylicivirga</taxon>
    </lineage>
</organism>
<evidence type="ECO:0000256" key="9">
    <source>
        <dbReference type="PIRNR" id="PIRNR016636"/>
    </source>
</evidence>
<comment type="caution">
    <text evidence="11">The sequence shown here is derived from an EMBL/GenBank/DDBJ whole genome shotgun (WGS) entry which is preliminary data.</text>
</comment>
<feature type="transmembrane region" description="Helical" evidence="10">
    <location>
        <begin position="388"/>
        <end position="406"/>
    </location>
</feature>
<dbReference type="PIRSF" id="PIRSF016636">
    <property type="entry name" value="AlgI_DltB"/>
    <property type="match status" value="1"/>
</dbReference>
<feature type="transmembrane region" description="Helical" evidence="10">
    <location>
        <begin position="41"/>
        <end position="56"/>
    </location>
</feature>
<evidence type="ECO:0000256" key="2">
    <source>
        <dbReference type="ARBA" id="ARBA00010323"/>
    </source>
</evidence>
<evidence type="ECO:0000256" key="1">
    <source>
        <dbReference type="ARBA" id="ARBA00004651"/>
    </source>
</evidence>
<keyword evidence="3 9" id="KW-1003">Cell membrane</keyword>
<evidence type="ECO:0000256" key="7">
    <source>
        <dbReference type="ARBA" id="ARBA00023136"/>
    </source>
</evidence>
<keyword evidence="7 9" id="KW-0472">Membrane</keyword>
<feature type="transmembrane region" description="Helical" evidence="10">
    <location>
        <begin position="433"/>
        <end position="453"/>
    </location>
</feature>
<feature type="transmembrane region" description="Helical" evidence="10">
    <location>
        <begin position="359"/>
        <end position="376"/>
    </location>
</feature>
<keyword evidence="12" id="KW-1185">Reference proteome</keyword>
<comment type="subcellular location">
    <subcellularLocation>
        <location evidence="1">Cell membrane</location>
        <topology evidence="1">Multi-pass membrane protein</topology>
    </subcellularLocation>
</comment>
<feature type="transmembrane region" description="Helical" evidence="10">
    <location>
        <begin position="148"/>
        <end position="166"/>
    </location>
</feature>
<comment type="similarity">
    <text evidence="2 9">Belongs to the membrane-bound acyltransferase family.</text>
</comment>
<dbReference type="EMBL" id="JAGUCN010000009">
    <property type="protein sequence ID" value="MBS2211702.1"/>
    <property type="molecule type" value="Genomic_DNA"/>
</dbReference>
<protein>
    <submittedName>
        <fullName evidence="11">MBOAT family protein</fullName>
    </submittedName>
</protein>